<dbReference type="Proteomes" id="UP000307943">
    <property type="component" value="Unassembled WGS sequence"/>
</dbReference>
<dbReference type="OrthoDB" id="2891041at2"/>
<evidence type="ECO:0000313" key="2">
    <source>
        <dbReference type="Proteomes" id="UP000307943"/>
    </source>
</evidence>
<organism evidence="1 2">
    <name type="scientific">Paenibacillus hemerocallicola</name>
    <dbReference type="NCBI Taxonomy" id="1172614"/>
    <lineage>
        <taxon>Bacteria</taxon>
        <taxon>Bacillati</taxon>
        <taxon>Bacillota</taxon>
        <taxon>Bacilli</taxon>
        <taxon>Bacillales</taxon>
        <taxon>Paenibacillaceae</taxon>
        <taxon>Paenibacillus</taxon>
    </lineage>
</organism>
<proteinExistence type="predicted"/>
<dbReference type="AlphaFoldDB" id="A0A5C4THE1"/>
<comment type="caution">
    <text evidence="1">The sequence shown here is derived from an EMBL/GenBank/DDBJ whole genome shotgun (WGS) entry which is preliminary data.</text>
</comment>
<protein>
    <submittedName>
        <fullName evidence="1">Uncharacterized protein</fullName>
    </submittedName>
</protein>
<evidence type="ECO:0000313" key="1">
    <source>
        <dbReference type="EMBL" id="TNJ68162.1"/>
    </source>
</evidence>
<sequence length="67" mass="7761">MQLNNQDYVVIKQALTIALRHEGSKQASYSYREVLAKLSMEPKERHADGFFADRDGFRYDYDDAAES</sequence>
<reference evidence="1 2" key="1">
    <citation type="submission" date="2019-05" db="EMBL/GenBank/DDBJ databases">
        <title>We sequenced the genome of Paenibacillus hemerocallicola KCTC 33185 for further insight into its adaptation and study the phylogeny of Paenibacillus.</title>
        <authorList>
            <person name="Narsing Rao M.P."/>
        </authorList>
    </citation>
    <scope>NUCLEOTIDE SEQUENCE [LARGE SCALE GENOMIC DNA]</scope>
    <source>
        <strain evidence="1 2">KCTC 33185</strain>
    </source>
</reference>
<accession>A0A5C4THE1</accession>
<gene>
    <name evidence="1" type="ORF">FE784_00405</name>
</gene>
<dbReference type="EMBL" id="VDCQ01000001">
    <property type="protein sequence ID" value="TNJ68162.1"/>
    <property type="molecule type" value="Genomic_DNA"/>
</dbReference>
<name>A0A5C4THE1_9BACL</name>
<keyword evidence="2" id="KW-1185">Reference proteome</keyword>
<dbReference type="RefSeq" id="WP_139600139.1">
    <property type="nucleotide sequence ID" value="NZ_VDCQ01000001.1"/>
</dbReference>